<accession>A0A3N0YN72</accession>
<dbReference type="EMBL" id="RJVU01035547">
    <property type="protein sequence ID" value="ROL47370.1"/>
    <property type="molecule type" value="Genomic_DNA"/>
</dbReference>
<evidence type="ECO:0000313" key="3">
    <source>
        <dbReference type="Proteomes" id="UP000281406"/>
    </source>
</evidence>
<proteinExistence type="predicted"/>
<evidence type="ECO:0000256" key="1">
    <source>
        <dbReference type="SAM" id="MobiDB-lite"/>
    </source>
</evidence>
<reference evidence="2 3" key="1">
    <citation type="submission" date="2018-10" db="EMBL/GenBank/DDBJ databases">
        <title>Genome assembly for a Yunnan-Guizhou Plateau 3E fish, Anabarilius grahami (Regan), and its evolutionary and genetic applications.</title>
        <authorList>
            <person name="Jiang W."/>
        </authorList>
    </citation>
    <scope>NUCLEOTIDE SEQUENCE [LARGE SCALE GENOMIC DNA]</scope>
    <source>
        <strain evidence="2">AG-KIZ</strain>
        <tissue evidence="2">Muscle</tissue>
    </source>
</reference>
<feature type="region of interest" description="Disordered" evidence="1">
    <location>
        <begin position="195"/>
        <end position="215"/>
    </location>
</feature>
<organism evidence="2 3">
    <name type="scientific">Anabarilius grahami</name>
    <name type="common">Kanglang fish</name>
    <name type="synonym">Barilius grahami</name>
    <dbReference type="NCBI Taxonomy" id="495550"/>
    <lineage>
        <taxon>Eukaryota</taxon>
        <taxon>Metazoa</taxon>
        <taxon>Chordata</taxon>
        <taxon>Craniata</taxon>
        <taxon>Vertebrata</taxon>
        <taxon>Euteleostomi</taxon>
        <taxon>Actinopterygii</taxon>
        <taxon>Neopterygii</taxon>
        <taxon>Teleostei</taxon>
        <taxon>Ostariophysi</taxon>
        <taxon>Cypriniformes</taxon>
        <taxon>Xenocyprididae</taxon>
        <taxon>Xenocypridinae</taxon>
        <taxon>Xenocypridinae incertae sedis</taxon>
        <taxon>Anabarilius</taxon>
    </lineage>
</organism>
<name>A0A3N0YN72_ANAGA</name>
<protein>
    <submittedName>
        <fullName evidence="2">Uncharacterized protein</fullName>
    </submittedName>
</protein>
<keyword evidence="3" id="KW-1185">Reference proteome</keyword>
<gene>
    <name evidence="2" type="ORF">DPX16_23794</name>
</gene>
<dbReference type="AlphaFoldDB" id="A0A3N0YN72"/>
<evidence type="ECO:0000313" key="2">
    <source>
        <dbReference type="EMBL" id="ROL47370.1"/>
    </source>
</evidence>
<dbReference type="Proteomes" id="UP000281406">
    <property type="component" value="Unassembled WGS sequence"/>
</dbReference>
<comment type="caution">
    <text evidence="2">The sequence shown here is derived from an EMBL/GenBank/DDBJ whole genome shotgun (WGS) entry which is preliminary data.</text>
</comment>
<sequence>MGKPPLTVGWTFSNWGGALAASDGSSILTAIGRIGRVLAASDGSSILAAIGRVSPPLAEGLMFGKGSCGIRGEFNTRSNRTGKPPLAVRLALVILDWEALMASDGSSILTAIGRTGRILATLDEGEFRQSWAPAGTEVTSLLWQWREKARETDSLWEPRRHHCCGSGEKKPEKLSPCGSRGDITAVAVEKLARRTDLREPRGHHCCGSGEKGQKN</sequence>